<dbReference type="RefSeq" id="WP_084115737.1">
    <property type="nucleotide sequence ID" value="NZ_FWXH01000006.1"/>
</dbReference>
<evidence type="ECO:0000256" key="14">
    <source>
        <dbReference type="PIRSR" id="PIRSR000724-1"/>
    </source>
</evidence>
<evidence type="ECO:0000256" key="5">
    <source>
        <dbReference type="ARBA" id="ARBA00013061"/>
    </source>
</evidence>
<dbReference type="PRINTS" id="PR00477">
    <property type="entry name" value="PHGLYCKINASE"/>
</dbReference>
<keyword evidence="18" id="KW-1185">Reference proteome</keyword>
<evidence type="ECO:0000313" key="17">
    <source>
        <dbReference type="EMBL" id="SMC23945.1"/>
    </source>
</evidence>
<dbReference type="EC" id="2.7.2.3" evidence="5 13"/>
<dbReference type="GO" id="GO:0005524">
    <property type="term" value="F:ATP binding"/>
    <property type="evidence" value="ECO:0007669"/>
    <property type="project" value="UniProtKB-KW"/>
</dbReference>
<feature type="binding site" evidence="13 15">
    <location>
        <begin position="353"/>
        <end position="356"/>
    </location>
    <ligand>
        <name>ATP</name>
        <dbReference type="ChEBI" id="CHEBI:30616"/>
    </ligand>
</feature>
<organism evidence="17 18">
    <name type="scientific">Clostridium acidisoli DSM 12555</name>
    <dbReference type="NCBI Taxonomy" id="1121291"/>
    <lineage>
        <taxon>Bacteria</taxon>
        <taxon>Bacillati</taxon>
        <taxon>Bacillota</taxon>
        <taxon>Clostridia</taxon>
        <taxon>Eubacteriales</taxon>
        <taxon>Clostridiaceae</taxon>
        <taxon>Clostridium</taxon>
    </lineage>
</organism>
<evidence type="ECO:0000256" key="10">
    <source>
        <dbReference type="ARBA" id="ARBA00022777"/>
    </source>
</evidence>
<dbReference type="PROSITE" id="PS00111">
    <property type="entry name" value="PGLYCERATE_KINASE"/>
    <property type="match status" value="1"/>
</dbReference>
<comment type="subcellular location">
    <subcellularLocation>
        <location evidence="2 13">Cytoplasm</location>
    </subcellularLocation>
</comment>
<feature type="binding site" evidence="14">
    <location>
        <position position="38"/>
    </location>
    <ligand>
        <name>(2R)-3-phosphoglycerate</name>
        <dbReference type="ChEBI" id="CHEBI:58272"/>
    </ligand>
</feature>
<proteinExistence type="inferred from homology"/>
<dbReference type="GO" id="GO:0006094">
    <property type="term" value="P:gluconeogenesis"/>
    <property type="evidence" value="ECO:0007669"/>
    <property type="project" value="TreeGrafter"/>
</dbReference>
<dbReference type="FunFam" id="3.40.50.1260:FF:000007">
    <property type="entry name" value="Phosphoglycerate kinase"/>
    <property type="match status" value="1"/>
</dbReference>
<keyword evidence="9 13" id="KW-0547">Nucleotide-binding</keyword>
<sequence>MQLNKKTVEDIEVKGKRVLVRCDFNVPLKDGVITDENRLVGAMPTIKYLVEKGAKVVLCSHLGKAKGPDPKLTLAPVAKRLSEMLGKAVVFAADDTVVGENAKKAVAEMKDGDVVLLENTRYRKEEGKNEENFSKELASLADVYVNDAFGTAHRAHCSTVGVTNFVETAVCGYLIQKELKFLGEVVETPVRPFVAILGGAKVSDKINVINNLLEKVDTLIIGGGMAYTFLKGQGYTIGKSLVEEDKVEYAKEMLEKAKAKGVKLLLPVDNVVGAEFNADTTPVTTEDANIPEGHMGLDIGPKTSKLYAEAIKDAKTVIWNGPMGVFEFANFAKGTIAVAEAMAAADATTVIGGGDSAAAVNQLGFGDKMTHISTGGGASLEFLEGKELPGIAALNDK</sequence>
<dbReference type="GO" id="GO:0005829">
    <property type="term" value="C:cytosol"/>
    <property type="evidence" value="ECO:0007669"/>
    <property type="project" value="TreeGrafter"/>
</dbReference>
<dbReference type="AlphaFoldDB" id="A0A1W1XJ07"/>
<dbReference type="GO" id="GO:0004618">
    <property type="term" value="F:phosphoglycerate kinase activity"/>
    <property type="evidence" value="ECO:0007669"/>
    <property type="project" value="UniProtKB-UniRule"/>
</dbReference>
<feature type="binding site" evidence="13">
    <location>
        <position position="38"/>
    </location>
    <ligand>
        <name>substrate</name>
    </ligand>
</feature>
<comment type="similarity">
    <text evidence="4 13 16">Belongs to the phosphoglycerate kinase family.</text>
</comment>
<dbReference type="InterPro" id="IPR036043">
    <property type="entry name" value="Phosphoglycerate_kinase_sf"/>
</dbReference>
<dbReference type="SUPFAM" id="SSF53748">
    <property type="entry name" value="Phosphoglycerate kinase"/>
    <property type="match status" value="1"/>
</dbReference>
<feature type="binding site" evidence="13 15">
    <location>
        <position position="296"/>
    </location>
    <ligand>
        <name>ATP</name>
        <dbReference type="ChEBI" id="CHEBI:30616"/>
    </ligand>
</feature>
<feature type="binding site" evidence="13">
    <location>
        <position position="121"/>
    </location>
    <ligand>
        <name>substrate</name>
    </ligand>
</feature>
<dbReference type="UniPathway" id="UPA00109">
    <property type="reaction ID" value="UER00185"/>
</dbReference>
<evidence type="ECO:0000256" key="3">
    <source>
        <dbReference type="ARBA" id="ARBA00004838"/>
    </source>
</evidence>
<accession>A0A1W1XJ07</accession>
<feature type="binding site" evidence="13 14">
    <location>
        <begin position="61"/>
        <end position="64"/>
    </location>
    <ligand>
        <name>substrate</name>
    </ligand>
</feature>
<evidence type="ECO:0000256" key="6">
    <source>
        <dbReference type="ARBA" id="ARBA00016471"/>
    </source>
</evidence>
<keyword evidence="11 13" id="KW-0067">ATP-binding</keyword>
<feature type="binding site" evidence="13">
    <location>
        <position position="154"/>
    </location>
    <ligand>
        <name>substrate</name>
    </ligand>
</feature>
<dbReference type="InterPro" id="IPR015911">
    <property type="entry name" value="Phosphoglycerate_kinase_CS"/>
</dbReference>
<keyword evidence="12 13" id="KW-0324">Glycolysis</keyword>
<evidence type="ECO:0000313" key="18">
    <source>
        <dbReference type="Proteomes" id="UP000192468"/>
    </source>
</evidence>
<evidence type="ECO:0000256" key="7">
    <source>
        <dbReference type="ARBA" id="ARBA00022490"/>
    </source>
</evidence>
<evidence type="ECO:0000256" key="16">
    <source>
        <dbReference type="RuleBase" id="RU000532"/>
    </source>
</evidence>
<dbReference type="PIRSF" id="PIRSF000724">
    <property type="entry name" value="Pgk"/>
    <property type="match status" value="1"/>
</dbReference>
<evidence type="ECO:0000256" key="8">
    <source>
        <dbReference type="ARBA" id="ARBA00022679"/>
    </source>
</evidence>
<dbReference type="STRING" id="1121291.SAMN02745134_02042"/>
<protein>
    <recommendedName>
        <fullName evidence="6 13">Phosphoglycerate kinase</fullName>
        <ecNumber evidence="5 13">2.7.2.3</ecNumber>
    </recommendedName>
</protein>
<reference evidence="17 18" key="1">
    <citation type="submission" date="2017-04" db="EMBL/GenBank/DDBJ databases">
        <authorList>
            <person name="Afonso C.L."/>
            <person name="Miller P.J."/>
            <person name="Scott M.A."/>
            <person name="Spackman E."/>
            <person name="Goraichik I."/>
            <person name="Dimitrov K.M."/>
            <person name="Suarez D.L."/>
            <person name="Swayne D.E."/>
        </authorList>
    </citation>
    <scope>NUCLEOTIDE SEQUENCE [LARGE SCALE GENOMIC DNA]</scope>
    <source>
        <strain evidence="17 18">DSM 12555</strain>
    </source>
</reference>
<evidence type="ECO:0000256" key="2">
    <source>
        <dbReference type="ARBA" id="ARBA00004496"/>
    </source>
</evidence>
<dbReference type="Proteomes" id="UP000192468">
    <property type="component" value="Unassembled WGS sequence"/>
</dbReference>
<keyword evidence="8 13" id="KW-0808">Transferase</keyword>
<evidence type="ECO:0000256" key="12">
    <source>
        <dbReference type="ARBA" id="ARBA00023152"/>
    </source>
</evidence>
<comment type="catalytic activity">
    <reaction evidence="1 13 16">
        <text>(2R)-3-phosphoglycerate + ATP = (2R)-3-phospho-glyceroyl phosphate + ADP</text>
        <dbReference type="Rhea" id="RHEA:14801"/>
        <dbReference type="ChEBI" id="CHEBI:30616"/>
        <dbReference type="ChEBI" id="CHEBI:57604"/>
        <dbReference type="ChEBI" id="CHEBI:58272"/>
        <dbReference type="ChEBI" id="CHEBI:456216"/>
        <dbReference type="EC" id="2.7.2.3"/>
    </reaction>
</comment>
<dbReference type="GO" id="GO:0006096">
    <property type="term" value="P:glycolytic process"/>
    <property type="evidence" value="ECO:0007669"/>
    <property type="project" value="UniProtKB-UniRule"/>
</dbReference>
<evidence type="ECO:0000256" key="4">
    <source>
        <dbReference type="ARBA" id="ARBA00008982"/>
    </source>
</evidence>
<evidence type="ECO:0000256" key="9">
    <source>
        <dbReference type="ARBA" id="ARBA00022741"/>
    </source>
</evidence>
<dbReference type="OrthoDB" id="9808460at2"/>
<dbReference type="Gene3D" id="3.40.50.1260">
    <property type="entry name" value="Phosphoglycerate kinase, N-terminal domain"/>
    <property type="match status" value="2"/>
</dbReference>
<keyword evidence="10 13" id="KW-0418">Kinase</keyword>
<dbReference type="GO" id="GO:0043531">
    <property type="term" value="F:ADP binding"/>
    <property type="evidence" value="ECO:0007669"/>
    <property type="project" value="TreeGrafter"/>
</dbReference>
<dbReference type="InterPro" id="IPR015824">
    <property type="entry name" value="Phosphoglycerate_kinase_N"/>
</dbReference>
<evidence type="ECO:0000256" key="1">
    <source>
        <dbReference type="ARBA" id="ARBA00000642"/>
    </source>
</evidence>
<feature type="binding site" evidence="13 15">
    <location>
        <position position="327"/>
    </location>
    <ligand>
        <name>ATP</name>
        <dbReference type="ChEBI" id="CHEBI:30616"/>
    </ligand>
</feature>
<dbReference type="Pfam" id="PF00162">
    <property type="entry name" value="PGK"/>
    <property type="match status" value="1"/>
</dbReference>
<gene>
    <name evidence="13" type="primary">pgk</name>
    <name evidence="17" type="ORF">SAMN02745134_02042</name>
</gene>
<evidence type="ECO:0000256" key="15">
    <source>
        <dbReference type="PIRSR" id="PIRSR000724-2"/>
    </source>
</evidence>
<dbReference type="PANTHER" id="PTHR11406:SF23">
    <property type="entry name" value="PHOSPHOGLYCERATE KINASE 1, CHLOROPLASTIC-RELATED"/>
    <property type="match status" value="1"/>
</dbReference>
<keyword evidence="7 13" id="KW-0963">Cytoplasm</keyword>
<comment type="pathway">
    <text evidence="3 13">Carbohydrate degradation; glycolysis; pyruvate from D-glyceraldehyde 3-phosphate: step 2/5.</text>
</comment>
<dbReference type="EMBL" id="FWXH01000006">
    <property type="protein sequence ID" value="SMC23945.1"/>
    <property type="molecule type" value="Genomic_DNA"/>
</dbReference>
<evidence type="ECO:0000256" key="11">
    <source>
        <dbReference type="ARBA" id="ARBA00022840"/>
    </source>
</evidence>
<feature type="binding site" evidence="14">
    <location>
        <position position="121"/>
    </location>
    <ligand>
        <name>(2R)-3-phosphoglycerate</name>
        <dbReference type="ChEBI" id="CHEBI:58272"/>
    </ligand>
</feature>
<dbReference type="PANTHER" id="PTHR11406">
    <property type="entry name" value="PHOSPHOGLYCERATE KINASE"/>
    <property type="match status" value="1"/>
</dbReference>
<name>A0A1W1XJ07_9CLOT</name>
<feature type="binding site" evidence="13 15">
    <location>
        <position position="205"/>
    </location>
    <ligand>
        <name>ATP</name>
        <dbReference type="ChEBI" id="CHEBI:30616"/>
    </ligand>
</feature>
<comment type="subunit">
    <text evidence="13">Monomer.</text>
</comment>
<feature type="binding site" evidence="14">
    <location>
        <position position="154"/>
    </location>
    <ligand>
        <name>(2R)-3-phosphoglycerate</name>
        <dbReference type="ChEBI" id="CHEBI:58272"/>
    </ligand>
</feature>
<dbReference type="FunFam" id="3.40.50.1260:FF:000008">
    <property type="entry name" value="Phosphoglycerate kinase"/>
    <property type="match status" value="1"/>
</dbReference>
<evidence type="ECO:0000256" key="13">
    <source>
        <dbReference type="HAMAP-Rule" id="MF_00145"/>
    </source>
</evidence>
<dbReference type="HAMAP" id="MF_00145">
    <property type="entry name" value="Phosphoglyc_kinase"/>
    <property type="match status" value="1"/>
</dbReference>
<dbReference type="CDD" id="cd00318">
    <property type="entry name" value="Phosphoglycerate_kinase"/>
    <property type="match status" value="1"/>
</dbReference>
<feature type="binding site" evidence="13 14">
    <location>
        <begin position="23"/>
        <end position="25"/>
    </location>
    <ligand>
        <name>substrate</name>
    </ligand>
</feature>
<dbReference type="InterPro" id="IPR001576">
    <property type="entry name" value="Phosphoglycerate_kinase"/>
</dbReference>